<gene>
    <name evidence="2" type="ORF">PsYK624_118470</name>
</gene>
<feature type="compositionally biased region" description="Low complexity" evidence="1">
    <location>
        <begin position="64"/>
        <end position="78"/>
    </location>
</feature>
<feature type="region of interest" description="Disordered" evidence="1">
    <location>
        <begin position="306"/>
        <end position="428"/>
    </location>
</feature>
<evidence type="ECO:0000313" key="3">
    <source>
        <dbReference type="Proteomes" id="UP000703269"/>
    </source>
</evidence>
<name>A0A9P3GIN1_9APHY</name>
<dbReference type="AlphaFoldDB" id="A0A9P3GIN1"/>
<protein>
    <submittedName>
        <fullName evidence="2">Uncharacterized protein</fullName>
    </submittedName>
</protein>
<proteinExistence type="predicted"/>
<feature type="compositionally biased region" description="Gly residues" evidence="1">
    <location>
        <begin position="354"/>
        <end position="364"/>
    </location>
</feature>
<sequence>MADRLLFNPGLEQVPDFSAPQHAPVVQLLLTAGQSEDEARETMRTTWLADWELRKERWAQQVAEEQEQAAADDAARQAQQDEDDRLAREADGLAEAERTKLQPKLAPVDPNLVITADDCLRPSDVILARLKAGHPVRFFYFTALGCEESKEPGAFASGIDYDPHNRSLLHKDRETRGSVPDRDLTMEQFRSAVRPFLSALAEQNMPLDVQDEYFKFFWAIEHHKIAGKGGLIEQQALMEYVDERRRLFHSLLQRGKATFSLGAIDDTYVATIRMRIASAETEANRLKTAALLREVEYLRSVTLGGAHRAARGSSSRPASGTSSSRYEPYRAALPPRHRGRSRSPSPPPRSARGAPGGKGKGRQSGGPKPSSRRDDTAPPPSSGTAAPASLIATLTATWSPRTNRPCASTTSGPLVALTPPTYTSAPAAPLRQDWPWRLRL</sequence>
<reference evidence="2 3" key="1">
    <citation type="submission" date="2021-08" db="EMBL/GenBank/DDBJ databases">
        <title>Draft Genome Sequence of Phanerochaete sordida strain YK-624.</title>
        <authorList>
            <person name="Mori T."/>
            <person name="Dohra H."/>
            <person name="Suzuki T."/>
            <person name="Kawagishi H."/>
            <person name="Hirai H."/>
        </authorList>
    </citation>
    <scope>NUCLEOTIDE SEQUENCE [LARGE SCALE GENOMIC DNA]</scope>
    <source>
        <strain evidence="2 3">YK-624</strain>
    </source>
</reference>
<feature type="compositionally biased region" description="Low complexity" evidence="1">
    <location>
        <begin position="306"/>
        <end position="325"/>
    </location>
</feature>
<evidence type="ECO:0000256" key="1">
    <source>
        <dbReference type="SAM" id="MobiDB-lite"/>
    </source>
</evidence>
<comment type="caution">
    <text evidence="2">The sequence shown here is derived from an EMBL/GenBank/DDBJ whole genome shotgun (WGS) entry which is preliminary data.</text>
</comment>
<keyword evidence="3" id="KW-1185">Reference proteome</keyword>
<feature type="compositionally biased region" description="Polar residues" evidence="1">
    <location>
        <begin position="392"/>
        <end position="412"/>
    </location>
</feature>
<feature type="region of interest" description="Disordered" evidence="1">
    <location>
        <begin position="64"/>
        <end position="90"/>
    </location>
</feature>
<organism evidence="2 3">
    <name type="scientific">Phanerochaete sordida</name>
    <dbReference type="NCBI Taxonomy" id="48140"/>
    <lineage>
        <taxon>Eukaryota</taxon>
        <taxon>Fungi</taxon>
        <taxon>Dikarya</taxon>
        <taxon>Basidiomycota</taxon>
        <taxon>Agaricomycotina</taxon>
        <taxon>Agaricomycetes</taxon>
        <taxon>Polyporales</taxon>
        <taxon>Phanerochaetaceae</taxon>
        <taxon>Phanerochaete</taxon>
    </lineage>
</organism>
<accession>A0A9P3GIN1</accession>
<evidence type="ECO:0000313" key="2">
    <source>
        <dbReference type="EMBL" id="GJE95661.1"/>
    </source>
</evidence>
<dbReference type="OrthoDB" id="2688210at2759"/>
<feature type="compositionally biased region" description="Low complexity" evidence="1">
    <location>
        <begin position="416"/>
        <end position="428"/>
    </location>
</feature>
<dbReference type="EMBL" id="BPQB01000051">
    <property type="protein sequence ID" value="GJE95661.1"/>
    <property type="molecule type" value="Genomic_DNA"/>
</dbReference>
<dbReference type="Proteomes" id="UP000703269">
    <property type="component" value="Unassembled WGS sequence"/>
</dbReference>